<protein>
    <recommendedName>
        <fullName evidence="6">Gingipain domain-containing protein</fullName>
    </recommendedName>
</protein>
<sequence length="713" mass="80771">MKKILTLFVILFAICELSGETYIREVKGFTGTPISNGVLSFDDFSLSMQPARPILPVKNSLLLLKPFAKRIKVRVIKADYTTYKLDNIRIALPPASGKINLYKWKTEKKVFLHTNAFYPENIVVLNGDGYYRKYRYVSLSIFPMQYNPVTHELRVYKNIEYEVTFDTPVSYSDKEKTLLNDNVGKDRAKLLFDNWNDFADFYTPSENTKALCDLLILTTPSLKSLMDTLVNWKQSIGVSSKVVAIDSIIANVSGTDTPEKIRNFLISTYPSSQWGYKWLLIVGDVDSIPMRKLFPDSTNHATSGSGDDYNPPSDFYYAELTGNFDADGDGYFGEYGQDSTEFIPEIAVGRIPYDYSTIVFNVLTRMFDFEGNTDINYKQNFIFMGAISNYANEDNNGYSRTDGGALGEDLLQNVLGGWNYYRMNEQSGIHPSTYTCEAALNKTNVTNIWNSNSFGLATWWAHGSATGAFRKYWSSDDGDSIPESGEMTWTTFIDTGSAKNIYNYPSVLFSCSCNNAWVGNSNNLIRTLLRWTSISVVGANRVSWYTIGWNTHTDGGNASIDYHFLEGIVSSNYNIGDALNYSLAKYYNNYFWWGWQSAQNIYDFNLYGDPSLFYFGKTQGIPVKSIRSNRYTSLDIQRKYTKFGMVLSIAGNRSDKILNLVDVSGRRCNSIRGIYNGRNTKYFIRNADFEKSGVYFASITGNGARPIKLFVIK</sequence>
<evidence type="ECO:0000259" key="3">
    <source>
        <dbReference type="Pfam" id="PF08126"/>
    </source>
</evidence>
<proteinExistence type="predicted"/>
<dbReference type="Pfam" id="PF08126">
    <property type="entry name" value="Propeptide_C25"/>
    <property type="match status" value="1"/>
</dbReference>
<comment type="caution">
    <text evidence="4">The sequence shown here is derived from an EMBL/GenBank/DDBJ whole genome shotgun (WGS) entry which is preliminary data.</text>
</comment>
<dbReference type="EMBL" id="QNBC01000018">
    <property type="protein sequence ID" value="RKX67545.1"/>
    <property type="molecule type" value="Genomic_DNA"/>
</dbReference>
<dbReference type="Gene3D" id="3.40.50.10390">
    <property type="entry name" value="Gingipain r, domain 1"/>
    <property type="match status" value="1"/>
</dbReference>
<accession>A0A660S9M3</accession>
<evidence type="ECO:0000313" key="4">
    <source>
        <dbReference type="EMBL" id="RKX67545.1"/>
    </source>
</evidence>
<dbReference type="GO" id="GO:0004197">
    <property type="term" value="F:cysteine-type endopeptidase activity"/>
    <property type="evidence" value="ECO:0007669"/>
    <property type="project" value="InterPro"/>
</dbReference>
<reference evidence="4 5" key="1">
    <citation type="submission" date="2018-06" db="EMBL/GenBank/DDBJ databases">
        <title>Extensive metabolic versatility and redundancy in microbially diverse, dynamic hydrothermal sediments.</title>
        <authorList>
            <person name="Dombrowski N."/>
            <person name="Teske A."/>
            <person name="Baker B.J."/>
        </authorList>
    </citation>
    <scope>NUCLEOTIDE SEQUENCE [LARGE SCALE GENOMIC DNA]</scope>
    <source>
        <strain evidence="4">B35_G9</strain>
    </source>
</reference>
<feature type="domain" description="Gingipain propeptide" evidence="3">
    <location>
        <begin position="49"/>
        <end position="181"/>
    </location>
</feature>
<dbReference type="SUPFAM" id="SSF52129">
    <property type="entry name" value="Caspase-like"/>
    <property type="match status" value="1"/>
</dbReference>
<dbReference type="GO" id="GO:0006508">
    <property type="term" value="P:proteolysis"/>
    <property type="evidence" value="ECO:0007669"/>
    <property type="project" value="InterPro"/>
</dbReference>
<dbReference type="Proteomes" id="UP000282321">
    <property type="component" value="Unassembled WGS sequence"/>
</dbReference>
<feature type="domain" description="Gingipain" evidence="2">
    <location>
        <begin position="215"/>
        <end position="612"/>
    </location>
</feature>
<evidence type="ECO:0000256" key="1">
    <source>
        <dbReference type="ARBA" id="ARBA00022729"/>
    </source>
</evidence>
<evidence type="ECO:0008006" key="6">
    <source>
        <dbReference type="Google" id="ProtNLM"/>
    </source>
</evidence>
<dbReference type="Gene3D" id="2.60.40.3800">
    <property type="match status" value="1"/>
</dbReference>
<name>A0A660S9M3_UNCT6</name>
<dbReference type="InterPro" id="IPR029031">
    <property type="entry name" value="Gingipain_N_sf"/>
</dbReference>
<dbReference type="AlphaFoldDB" id="A0A660S9M3"/>
<evidence type="ECO:0000313" key="5">
    <source>
        <dbReference type="Proteomes" id="UP000282321"/>
    </source>
</evidence>
<dbReference type="InterPro" id="IPR001769">
    <property type="entry name" value="Gingipain"/>
</dbReference>
<dbReference type="InterPro" id="IPR029030">
    <property type="entry name" value="Caspase-like_dom_sf"/>
</dbReference>
<dbReference type="InterPro" id="IPR038490">
    <property type="entry name" value="Gingipain_propep_sf"/>
</dbReference>
<dbReference type="Pfam" id="PF01364">
    <property type="entry name" value="Peptidase_C25"/>
    <property type="match status" value="1"/>
</dbReference>
<organism evidence="4 5">
    <name type="scientific">candidate division TA06 bacterium</name>
    <dbReference type="NCBI Taxonomy" id="2250710"/>
    <lineage>
        <taxon>Bacteria</taxon>
        <taxon>Bacteria division TA06</taxon>
    </lineage>
</organism>
<keyword evidence="1" id="KW-0732">Signal</keyword>
<evidence type="ECO:0000259" key="2">
    <source>
        <dbReference type="Pfam" id="PF01364"/>
    </source>
</evidence>
<gene>
    <name evidence="4" type="ORF">DRP44_02270</name>
</gene>
<dbReference type="InterPro" id="IPR012600">
    <property type="entry name" value="Propeptide_C25"/>
</dbReference>